<reference evidence="1" key="1">
    <citation type="submission" date="2014-09" db="EMBL/GenBank/DDBJ databases">
        <authorList>
            <person name="Magalhaes I.L.F."/>
            <person name="Oliveira U."/>
            <person name="Santos F.R."/>
            <person name="Vidigal T.H.D.A."/>
            <person name="Brescovit A.D."/>
            <person name="Santos A.J."/>
        </authorList>
    </citation>
    <scope>NUCLEOTIDE SEQUENCE</scope>
    <source>
        <tissue evidence="1">Shoot tissue taken approximately 20 cm above the soil surface</tissue>
    </source>
</reference>
<name>A0A0A9CLN5_ARUDO</name>
<proteinExistence type="predicted"/>
<accession>A0A0A9CLN5</accession>
<dbReference type="EMBL" id="GBRH01221404">
    <property type="protein sequence ID" value="JAD76491.1"/>
    <property type="molecule type" value="Transcribed_RNA"/>
</dbReference>
<evidence type="ECO:0000313" key="1">
    <source>
        <dbReference type="EMBL" id="JAD76491.1"/>
    </source>
</evidence>
<reference evidence="1" key="2">
    <citation type="journal article" date="2015" name="Data Brief">
        <title>Shoot transcriptome of the giant reed, Arundo donax.</title>
        <authorList>
            <person name="Barrero R.A."/>
            <person name="Guerrero F.D."/>
            <person name="Moolhuijzen P."/>
            <person name="Goolsby J.A."/>
            <person name="Tidwell J."/>
            <person name="Bellgard S.E."/>
            <person name="Bellgard M.I."/>
        </authorList>
    </citation>
    <scope>NUCLEOTIDE SEQUENCE</scope>
    <source>
        <tissue evidence="1">Shoot tissue taken approximately 20 cm above the soil surface</tissue>
    </source>
</reference>
<sequence length="58" mass="6898">MFAQHFWSYIVRASNNICENLTRLEEHGEAEIDCFERHIIILVRQQEVLGFEISMNDT</sequence>
<dbReference type="AlphaFoldDB" id="A0A0A9CLN5"/>
<organism evidence="1">
    <name type="scientific">Arundo donax</name>
    <name type="common">Giant reed</name>
    <name type="synonym">Donax arundinaceus</name>
    <dbReference type="NCBI Taxonomy" id="35708"/>
    <lineage>
        <taxon>Eukaryota</taxon>
        <taxon>Viridiplantae</taxon>
        <taxon>Streptophyta</taxon>
        <taxon>Embryophyta</taxon>
        <taxon>Tracheophyta</taxon>
        <taxon>Spermatophyta</taxon>
        <taxon>Magnoliopsida</taxon>
        <taxon>Liliopsida</taxon>
        <taxon>Poales</taxon>
        <taxon>Poaceae</taxon>
        <taxon>PACMAD clade</taxon>
        <taxon>Arundinoideae</taxon>
        <taxon>Arundineae</taxon>
        <taxon>Arundo</taxon>
    </lineage>
</organism>
<protein>
    <submittedName>
        <fullName evidence="1">CDPK1</fullName>
    </submittedName>
</protein>